<dbReference type="EMBL" id="SDOX01000016">
    <property type="protein sequence ID" value="TFJ85283.1"/>
    <property type="molecule type" value="Genomic_DNA"/>
</dbReference>
<feature type="region of interest" description="Disordered" evidence="1">
    <location>
        <begin position="592"/>
        <end position="615"/>
    </location>
</feature>
<feature type="signal peptide" evidence="2">
    <location>
        <begin position="1"/>
        <end position="23"/>
    </location>
</feature>
<organism evidence="3 4">
    <name type="scientific">Nannochloropsis salina CCMP1776</name>
    <dbReference type="NCBI Taxonomy" id="1027361"/>
    <lineage>
        <taxon>Eukaryota</taxon>
        <taxon>Sar</taxon>
        <taxon>Stramenopiles</taxon>
        <taxon>Ochrophyta</taxon>
        <taxon>Eustigmatophyceae</taxon>
        <taxon>Eustigmatales</taxon>
        <taxon>Monodopsidaceae</taxon>
        <taxon>Microchloropsis</taxon>
        <taxon>Microchloropsis salina</taxon>
    </lineage>
</organism>
<sequence length="738" mass="80869">MWYSRTLHFTLSALALVFPVALAQAPAYIYGINNDNDIVRYDPYFKTAGTVMNTTLTTYRGSNAAAFDSNRSLLYWLYQGSNATESGLYVWKQITGAYYQVTPLVTLLGNEALPMNAAMYTFNGTDYFTWITVARCEINFAPITYDANDDPNGTANVVKRLLSSPCVDDDMRFGDIAIDQTNGDLYGVPQSGALFRVPALGNGLATSASSLTFINISSAGLSLQLSFDCEYNTLYGQEYDPSSLSTDNWYVVNTATGSQTVIPGFSTTGPVNSTRDLGGPACATSLPVAPTAAATVAPTGLPTEAPTAAETPTAAPTQAPAYIYGINDDNDIVRYDPYFKTAGTVMNTTLTTYRGSNAAAFDSNRSLLYWLYQGSNATESGLYVWKQITGAYYQVTPLVTLLGNEALPMNAAMYTFNGTDYFTWITVARCEINFAPITYDANDDPNGTANVVKRLLSSPCVDDDMRFGDIAIDQTNGDLYGVPQSGALFRVPALGNGLATSASSLTFINISSAGLSLQLSFDCEYNTLYGQEYDPSSLSTDNCYRSTDRTSHRGTDGSRDTDGGAYRGFDLTSYRRRDDRTYCKADVSSYRSTDRTSHRGTDGSRDTDGGAYRGFDLTSYRRRDDRTYCKADVSSYRSTDRTSHRGTDGSRDTDGGAYRGFDLTSYRRRVDRTYCKADVSSYRSTDRTSHRGTDGSRDTDGGAYRGFDLTSYRRRDDRTYCKADVSSYRIFECVNCGP</sequence>
<feature type="compositionally biased region" description="Basic and acidic residues" evidence="1">
    <location>
        <begin position="546"/>
        <end position="562"/>
    </location>
</feature>
<dbReference type="AlphaFoldDB" id="A0A4D9D5M6"/>
<evidence type="ECO:0000313" key="4">
    <source>
        <dbReference type="Proteomes" id="UP000355283"/>
    </source>
</evidence>
<feature type="region of interest" description="Disordered" evidence="1">
    <location>
        <begin position="535"/>
        <end position="562"/>
    </location>
</feature>
<feature type="chain" id="PRO_5020022018" evidence="2">
    <location>
        <begin position="24"/>
        <end position="738"/>
    </location>
</feature>
<evidence type="ECO:0000313" key="3">
    <source>
        <dbReference type="EMBL" id="TFJ85283.1"/>
    </source>
</evidence>
<keyword evidence="2" id="KW-0732">Signal</keyword>
<feature type="compositionally biased region" description="Basic and acidic residues" evidence="1">
    <location>
        <begin position="592"/>
        <end position="608"/>
    </location>
</feature>
<keyword evidence="4" id="KW-1185">Reference proteome</keyword>
<comment type="caution">
    <text evidence="3">The sequence shown here is derived from an EMBL/GenBank/DDBJ whole genome shotgun (WGS) entry which is preliminary data.</text>
</comment>
<gene>
    <name evidence="3" type="ORF">NSK_003706</name>
</gene>
<dbReference type="Proteomes" id="UP000355283">
    <property type="component" value="Unassembled WGS sequence"/>
</dbReference>
<feature type="compositionally biased region" description="Polar residues" evidence="1">
    <location>
        <begin position="535"/>
        <end position="545"/>
    </location>
</feature>
<reference evidence="3 4" key="1">
    <citation type="submission" date="2019-01" db="EMBL/GenBank/DDBJ databases">
        <title>Nuclear Genome Assembly of the Microalgal Biofuel strain Nannochloropsis salina CCMP1776.</title>
        <authorList>
            <person name="Hovde B."/>
        </authorList>
    </citation>
    <scope>NUCLEOTIDE SEQUENCE [LARGE SCALE GENOMIC DNA]</scope>
    <source>
        <strain evidence="3 4">CCMP1776</strain>
    </source>
</reference>
<evidence type="ECO:0000256" key="1">
    <source>
        <dbReference type="SAM" id="MobiDB-lite"/>
    </source>
</evidence>
<evidence type="ECO:0000256" key="2">
    <source>
        <dbReference type="SAM" id="SignalP"/>
    </source>
</evidence>
<accession>A0A4D9D5M6</accession>
<protein>
    <submittedName>
        <fullName evidence="3">Uncharacterized protein</fullName>
    </submittedName>
</protein>
<name>A0A4D9D5M6_9STRA</name>
<proteinExistence type="predicted"/>